<proteinExistence type="predicted"/>
<reference evidence="2" key="1">
    <citation type="journal article" date="2022" name="bioRxiv">
        <title>Sequencing and chromosome-scale assembly of the giantPleurodeles waltlgenome.</title>
        <authorList>
            <person name="Brown T."/>
            <person name="Elewa A."/>
            <person name="Iarovenko S."/>
            <person name="Subramanian E."/>
            <person name="Araus A.J."/>
            <person name="Petzold A."/>
            <person name="Susuki M."/>
            <person name="Suzuki K.-i.T."/>
            <person name="Hayashi T."/>
            <person name="Toyoda A."/>
            <person name="Oliveira C."/>
            <person name="Osipova E."/>
            <person name="Leigh N.D."/>
            <person name="Simon A."/>
            <person name="Yun M.H."/>
        </authorList>
    </citation>
    <scope>NUCLEOTIDE SEQUENCE</scope>
    <source>
        <strain evidence="2">20211129_DDA</strain>
        <tissue evidence="2">Liver</tissue>
    </source>
</reference>
<accession>A0AAV7TBX7</accession>
<sequence length="212" mass="24198">MEAIGWPDKGARCGQDGSRRFGGDGGKRRRWNRVVKVPIRLGAKEGEDFKIVPRLILCPLGAKSVKRATDVGEGRILKHYGTCSFSNQFMLRVIRDRAIYSTTRKSNHNVDEFYHFPVVVILSDLKDNMREMQQDIAMLGTRVDDLEYTVEERAEELHNAGCRLLTLEEQYDVLAFLQEDLENRSRHNNVRIRGLPLGAEDANIQVCILLVL</sequence>
<evidence type="ECO:0000313" key="2">
    <source>
        <dbReference type="EMBL" id="KAJ1173591.1"/>
    </source>
</evidence>
<evidence type="ECO:0000256" key="1">
    <source>
        <dbReference type="SAM" id="MobiDB-lite"/>
    </source>
</evidence>
<dbReference type="AlphaFoldDB" id="A0AAV7TBX7"/>
<dbReference type="EMBL" id="JANPWB010000007">
    <property type="protein sequence ID" value="KAJ1173591.1"/>
    <property type="molecule type" value="Genomic_DNA"/>
</dbReference>
<evidence type="ECO:0000313" key="3">
    <source>
        <dbReference type="Proteomes" id="UP001066276"/>
    </source>
</evidence>
<dbReference type="Proteomes" id="UP001066276">
    <property type="component" value="Chromosome 4_1"/>
</dbReference>
<comment type="caution">
    <text evidence="2">The sequence shown here is derived from an EMBL/GenBank/DDBJ whole genome shotgun (WGS) entry which is preliminary data.</text>
</comment>
<organism evidence="2 3">
    <name type="scientific">Pleurodeles waltl</name>
    <name type="common">Iberian ribbed newt</name>
    <dbReference type="NCBI Taxonomy" id="8319"/>
    <lineage>
        <taxon>Eukaryota</taxon>
        <taxon>Metazoa</taxon>
        <taxon>Chordata</taxon>
        <taxon>Craniata</taxon>
        <taxon>Vertebrata</taxon>
        <taxon>Euteleostomi</taxon>
        <taxon>Amphibia</taxon>
        <taxon>Batrachia</taxon>
        <taxon>Caudata</taxon>
        <taxon>Salamandroidea</taxon>
        <taxon>Salamandridae</taxon>
        <taxon>Pleurodelinae</taxon>
        <taxon>Pleurodeles</taxon>
    </lineage>
</organism>
<keyword evidence="3" id="KW-1185">Reference proteome</keyword>
<feature type="region of interest" description="Disordered" evidence="1">
    <location>
        <begin position="1"/>
        <end position="25"/>
    </location>
</feature>
<protein>
    <submittedName>
        <fullName evidence="2">Uncharacterized protein</fullName>
    </submittedName>
</protein>
<name>A0AAV7TBX7_PLEWA</name>
<gene>
    <name evidence="2" type="ORF">NDU88_005421</name>
</gene>